<dbReference type="InterPro" id="IPR001096">
    <property type="entry name" value="Peptidase_C13"/>
</dbReference>
<protein>
    <recommendedName>
        <fullName evidence="3">Secretion system C-terminal sorting domain-containing protein</fullName>
    </recommendedName>
</protein>
<dbReference type="GO" id="GO:0008233">
    <property type="term" value="F:peptidase activity"/>
    <property type="evidence" value="ECO:0007669"/>
    <property type="project" value="InterPro"/>
</dbReference>
<evidence type="ECO:0000256" key="2">
    <source>
        <dbReference type="SAM" id="SignalP"/>
    </source>
</evidence>
<sequence>MKKIALISILLVCAGAAMTPQEAGGLVIERVLDGVTEARRVYVYPEGFTGGEVEFWHHSITLPDEPGYLVFVDDHPAANWEHPARAFFVALDGRITTWDVTTPPKYLQDGLVELTDGGIYDGLINAEYHIPTMEEVQPALAYLDTIVPQPDERAGTRYAFLMSGGYNQSNNHIRYWDDIAYIYWTLINVYGYDENDIFVLMSDGNNPAPDRSDGTNSPLDLDGDSDDDYHDPCTRTYVFQYMNNLATLLTSQDSLFIFTTDHGGGASGNVYLNLWNAELLHDDEFAVELDDITFSQCIITMEQCFSGGFIDDIQTTGTDNVVISTACNGSEYSWAMPPYPYYYDTYVYFWTAGVNGEFPGWPVDMGGGVADADADDDGIVTAHEGYIYAEAEDFSDEHPQYYDASGIGDDISLWGAGLGPRVRMTSYEVLGSLGDALLVPGEDAEISVTLKNTGGEAATNVVAILSSDDADIEVTVDEIDYGDLDPDEETEGPNPFEITVSSFADDPCVYYLDCDVTADGDIHEVFTIIVTVGSEFGFYDDIEGGEGDWTHSGDVDLWHIEDYRSHSPENSWKCGGEDDGNYSPNMDCFIYSPMILVGLENPQLDFWTFYKIAPGGDGCILEFGDDTRAWEELETYYGTQQEWAQETFDLSDYAGVIGQFRFNFFSNGSTEREGFYFDDFEVSPPDVGIELVEFTVESTDAGALISWTMGDEDTTAGFDVYRQDGVLVDSMVLATGDRNPLVPLNSVRIPGGGSSYRYLDTDVTSGGDYLYYLKATDADGALSLFGPVEFHFDAEAGSRTTRFDAPFPNPASGEVTFAFSLAVEGRATLTVYDLAGRRVATLADADLAAGRHALAWDASHVASGAYIVRLVTDGHTLNQRLVISR</sequence>
<name>A0A1F5FH48_9BACT</name>
<organism evidence="4 5">
    <name type="scientific">Candidatus Coatesbacteria bacterium RBG_13_66_14</name>
    <dbReference type="NCBI Taxonomy" id="1817816"/>
    <lineage>
        <taxon>Bacteria</taxon>
        <taxon>Candidatus Coatesiibacteriota</taxon>
    </lineage>
</organism>
<feature type="domain" description="Secretion system C-terminal sorting" evidence="3">
    <location>
        <begin position="807"/>
        <end position="883"/>
    </location>
</feature>
<dbReference type="STRING" id="1817816.A2Y64_04110"/>
<evidence type="ECO:0000256" key="1">
    <source>
        <dbReference type="SAM" id="MobiDB-lite"/>
    </source>
</evidence>
<feature type="region of interest" description="Disordered" evidence="1">
    <location>
        <begin position="207"/>
        <end position="226"/>
    </location>
</feature>
<dbReference type="NCBIfam" id="TIGR04183">
    <property type="entry name" value="Por_Secre_tail"/>
    <property type="match status" value="1"/>
</dbReference>
<proteinExistence type="predicted"/>
<dbReference type="InterPro" id="IPR013783">
    <property type="entry name" value="Ig-like_fold"/>
</dbReference>
<feature type="chain" id="PRO_5009518585" description="Secretion system C-terminal sorting domain-containing protein" evidence="2">
    <location>
        <begin position="24"/>
        <end position="885"/>
    </location>
</feature>
<dbReference type="EMBL" id="MFAF01000017">
    <property type="protein sequence ID" value="OGD78995.1"/>
    <property type="molecule type" value="Genomic_DNA"/>
</dbReference>
<dbReference type="Proteomes" id="UP000177187">
    <property type="component" value="Unassembled WGS sequence"/>
</dbReference>
<comment type="caution">
    <text evidence="4">The sequence shown here is derived from an EMBL/GenBank/DDBJ whole genome shotgun (WGS) entry which is preliminary data.</text>
</comment>
<dbReference type="AlphaFoldDB" id="A0A1F5FH48"/>
<dbReference type="Gene3D" id="3.40.50.1460">
    <property type="match status" value="1"/>
</dbReference>
<evidence type="ECO:0000259" key="3">
    <source>
        <dbReference type="Pfam" id="PF18962"/>
    </source>
</evidence>
<keyword evidence="2" id="KW-0732">Signal</keyword>
<feature type="signal peptide" evidence="2">
    <location>
        <begin position="1"/>
        <end position="23"/>
    </location>
</feature>
<evidence type="ECO:0000313" key="4">
    <source>
        <dbReference type="EMBL" id="OGD78995.1"/>
    </source>
</evidence>
<evidence type="ECO:0000313" key="5">
    <source>
        <dbReference type="Proteomes" id="UP000177187"/>
    </source>
</evidence>
<dbReference type="Pfam" id="PF18962">
    <property type="entry name" value="Por_Secre_tail"/>
    <property type="match status" value="1"/>
</dbReference>
<dbReference type="InterPro" id="IPR026444">
    <property type="entry name" value="Secre_tail"/>
</dbReference>
<dbReference type="Gene3D" id="2.60.40.10">
    <property type="entry name" value="Immunoglobulins"/>
    <property type="match status" value="2"/>
</dbReference>
<accession>A0A1F5FH48</accession>
<gene>
    <name evidence="4" type="ORF">A2Y64_04110</name>
</gene>
<dbReference type="GO" id="GO:0006508">
    <property type="term" value="P:proteolysis"/>
    <property type="evidence" value="ECO:0007669"/>
    <property type="project" value="InterPro"/>
</dbReference>
<dbReference type="Gene3D" id="2.60.40.4070">
    <property type="match status" value="1"/>
</dbReference>
<dbReference type="Pfam" id="PF01650">
    <property type="entry name" value="Peptidase_C13"/>
    <property type="match status" value="1"/>
</dbReference>
<reference evidence="4 5" key="1">
    <citation type="journal article" date="2016" name="Nat. Commun.">
        <title>Thousands of microbial genomes shed light on interconnected biogeochemical processes in an aquifer system.</title>
        <authorList>
            <person name="Anantharaman K."/>
            <person name="Brown C.T."/>
            <person name="Hug L.A."/>
            <person name="Sharon I."/>
            <person name="Castelle C.J."/>
            <person name="Probst A.J."/>
            <person name="Thomas B.C."/>
            <person name="Singh A."/>
            <person name="Wilkins M.J."/>
            <person name="Karaoz U."/>
            <person name="Brodie E.L."/>
            <person name="Williams K.H."/>
            <person name="Hubbard S.S."/>
            <person name="Banfield J.F."/>
        </authorList>
    </citation>
    <scope>NUCLEOTIDE SEQUENCE [LARGE SCALE GENOMIC DNA]</scope>
</reference>